<protein>
    <recommendedName>
        <fullName evidence="9">1-deoxy-D-xylulose 5-phosphate reductoisomerase</fullName>
        <shortName evidence="9">DXP reductoisomerase</shortName>
        <ecNumber evidence="9">1.1.1.267</ecNumber>
    </recommendedName>
    <alternativeName>
        <fullName evidence="9">1-deoxyxylulose-5-phosphate reductoisomerase</fullName>
    </alternativeName>
    <alternativeName>
        <fullName evidence="9">2-C-methyl-D-erythritol 4-phosphate synthase</fullName>
    </alternativeName>
</protein>
<dbReference type="Pfam" id="PF13288">
    <property type="entry name" value="DXPR_C"/>
    <property type="match status" value="1"/>
</dbReference>
<dbReference type="GO" id="GO:0051484">
    <property type="term" value="P:isopentenyl diphosphate biosynthetic process, methylerythritol 4-phosphate pathway involved in terpenoid biosynthetic process"/>
    <property type="evidence" value="ECO:0007669"/>
    <property type="project" value="TreeGrafter"/>
</dbReference>
<keyword evidence="4 9" id="KW-0521">NADP</keyword>
<dbReference type="InterPro" id="IPR036291">
    <property type="entry name" value="NAD(P)-bd_dom_sf"/>
</dbReference>
<keyword evidence="6 9" id="KW-0464">Manganese</keyword>
<dbReference type="Pfam" id="PF08436">
    <property type="entry name" value="DXP_redisom_C"/>
    <property type="match status" value="1"/>
</dbReference>
<comment type="catalytic activity">
    <reaction evidence="8">
        <text>2-C-methyl-D-erythritol 4-phosphate + NADP(+) = 1-deoxy-D-xylulose 5-phosphate + NADPH + H(+)</text>
        <dbReference type="Rhea" id="RHEA:13717"/>
        <dbReference type="ChEBI" id="CHEBI:15378"/>
        <dbReference type="ChEBI" id="CHEBI:57783"/>
        <dbReference type="ChEBI" id="CHEBI:57792"/>
        <dbReference type="ChEBI" id="CHEBI:58262"/>
        <dbReference type="ChEBI" id="CHEBI:58349"/>
        <dbReference type="EC" id="1.1.1.267"/>
    </reaction>
    <physiologicalReaction direction="right-to-left" evidence="8">
        <dbReference type="Rhea" id="RHEA:13719"/>
    </physiologicalReaction>
</comment>
<dbReference type="EMBL" id="CP021023">
    <property type="protein sequence ID" value="ARN56401.1"/>
    <property type="molecule type" value="Genomic_DNA"/>
</dbReference>
<feature type="binding site" evidence="9">
    <location>
        <position position="14"/>
    </location>
    <ligand>
        <name>NADPH</name>
        <dbReference type="ChEBI" id="CHEBI:57783"/>
    </ligand>
</feature>
<gene>
    <name evidence="9 13" type="primary">dxr</name>
    <name evidence="13" type="ORF">STSP1_00782</name>
</gene>
<evidence type="ECO:0000256" key="3">
    <source>
        <dbReference type="ARBA" id="ARBA00022723"/>
    </source>
</evidence>
<evidence type="ECO:0000313" key="13">
    <source>
        <dbReference type="EMBL" id="ARN56401.1"/>
    </source>
</evidence>
<evidence type="ECO:0000256" key="5">
    <source>
        <dbReference type="ARBA" id="ARBA00023002"/>
    </source>
</evidence>
<comment type="caution">
    <text evidence="9">Lacks conserved residue(s) required for the propagation of feature annotation.</text>
</comment>
<feature type="binding site" evidence="9">
    <location>
        <position position="38"/>
    </location>
    <ligand>
        <name>NADPH</name>
        <dbReference type="ChEBI" id="CHEBI:57783"/>
    </ligand>
</feature>
<dbReference type="PANTHER" id="PTHR30525:SF0">
    <property type="entry name" value="1-DEOXY-D-XYLULOSE 5-PHOSPHATE REDUCTOISOMERASE, CHLOROPLASTIC"/>
    <property type="match status" value="1"/>
</dbReference>
<evidence type="ECO:0000256" key="6">
    <source>
        <dbReference type="ARBA" id="ARBA00023211"/>
    </source>
</evidence>
<dbReference type="NCBIfam" id="NF009114">
    <property type="entry name" value="PRK12464.1"/>
    <property type="match status" value="1"/>
</dbReference>
<reference evidence="14" key="1">
    <citation type="submission" date="2017-04" db="EMBL/GenBank/DDBJ databases">
        <title>Comparative genomics and description of representatives of a novel lineage of planctomycetes thriving in anoxic sediments.</title>
        <authorList>
            <person name="Spring S."/>
            <person name="Bunk B."/>
            <person name="Sproer C."/>
        </authorList>
    </citation>
    <scope>NUCLEOTIDE SEQUENCE [LARGE SCALE GENOMIC DNA]</scope>
    <source>
        <strain evidence="14">ST-PulAB-D4</strain>
    </source>
</reference>
<dbReference type="STRING" id="1941349.STSP1_00782"/>
<dbReference type="FunFam" id="3.40.50.720:FF:000045">
    <property type="entry name" value="1-deoxy-D-xylulose 5-phosphate reductoisomerase"/>
    <property type="match status" value="1"/>
</dbReference>
<dbReference type="Gene3D" id="1.10.1740.10">
    <property type="match status" value="1"/>
</dbReference>
<sequence length="382" mass="41270">MPKRVVILGSTGSIGTSALNVIEALGDDFEVLALAANKNSDLLETQIQKFKPLYAGIVSEEGYSSLSDTAKRSTSVSSGSECLEHFASLPEADIVLVAVVGFAGLNAVMAAAKAGKRVAVANKEPLAAAGSIVTKTAKQYGAELLPVDSEHSALAQCLRSGNQKEVSKLVLTSSGGPFHEYTLQQIEAVKYEQALQHPRWNMGRKITVDSATMMNKALEVLEARWLFDIPADRIDVLVHPEALVHSMVEFVDGSVIAQISEPDMKLPIQYALTYPERVSGACKSVNLADYQTLTFKSPDCELFPAMRLCYDVSAEGGLKPAVFNAANEAAVSLFLNRRISFIEIMEFVEKAINNCPSSGEVTAENIIAADSETRRYVYSLKK</sequence>
<feature type="binding site" evidence="9">
    <location>
        <position position="216"/>
    </location>
    <ligand>
        <name>1-deoxy-D-xylulose 5-phosphate</name>
        <dbReference type="ChEBI" id="CHEBI:57792"/>
    </ligand>
</feature>
<feature type="binding site" evidence="9">
    <location>
        <position position="12"/>
    </location>
    <ligand>
        <name>NADPH</name>
        <dbReference type="ChEBI" id="CHEBI:57783"/>
    </ligand>
</feature>
<dbReference type="KEGG" id="pbp:STSP1_00782"/>
<dbReference type="Gene3D" id="3.40.50.720">
    <property type="entry name" value="NAD(P)-binding Rossmann-like Domain"/>
    <property type="match status" value="1"/>
</dbReference>
<dbReference type="InterPro" id="IPR036169">
    <property type="entry name" value="DXPR_C_sf"/>
</dbReference>
<evidence type="ECO:0000256" key="7">
    <source>
        <dbReference type="ARBA" id="ARBA00023229"/>
    </source>
</evidence>
<evidence type="ECO:0000256" key="1">
    <source>
        <dbReference type="ARBA" id="ARBA00005094"/>
    </source>
</evidence>
<feature type="binding site" evidence="9">
    <location>
        <position position="210"/>
    </location>
    <ligand>
        <name>1-deoxy-D-xylulose 5-phosphate</name>
        <dbReference type="ChEBI" id="CHEBI:57792"/>
    </ligand>
</feature>
<feature type="binding site" evidence="9">
    <location>
        <position position="197"/>
    </location>
    <ligand>
        <name>1-deoxy-D-xylulose 5-phosphate</name>
        <dbReference type="ChEBI" id="CHEBI:57792"/>
    </ligand>
</feature>
<keyword evidence="14" id="KW-1185">Reference proteome</keyword>
<keyword evidence="9" id="KW-0460">Magnesium</keyword>
<evidence type="ECO:0000256" key="8">
    <source>
        <dbReference type="ARBA" id="ARBA00048543"/>
    </source>
</evidence>
<dbReference type="GO" id="GO:0030145">
    <property type="term" value="F:manganese ion binding"/>
    <property type="evidence" value="ECO:0007669"/>
    <property type="project" value="TreeGrafter"/>
</dbReference>
<dbReference type="SUPFAM" id="SSF51735">
    <property type="entry name" value="NAD(P)-binding Rossmann-fold domains"/>
    <property type="match status" value="1"/>
</dbReference>
<comment type="pathway">
    <text evidence="1 9">Isoprenoid biosynthesis; isopentenyl diphosphate biosynthesis via DXP pathway; isopentenyl diphosphate from 1-deoxy-D-xylulose 5-phosphate: step 1/6.</text>
</comment>
<dbReference type="AlphaFoldDB" id="A0A1W6LKU7"/>
<keyword evidence="3 9" id="KW-0479">Metal-binding</keyword>
<dbReference type="HAMAP" id="MF_00183">
    <property type="entry name" value="DXP_reductoisom"/>
    <property type="match status" value="1"/>
</dbReference>
<feature type="binding site" evidence="9">
    <location>
        <position position="11"/>
    </location>
    <ligand>
        <name>NADPH</name>
        <dbReference type="ChEBI" id="CHEBI:57783"/>
    </ligand>
</feature>
<feature type="binding site" evidence="9">
    <location>
        <position position="124"/>
    </location>
    <ligand>
        <name>NADPH</name>
        <dbReference type="ChEBI" id="CHEBI:57783"/>
    </ligand>
</feature>
<feature type="binding site" evidence="9">
    <location>
        <position position="174"/>
    </location>
    <ligand>
        <name>1-deoxy-D-xylulose 5-phosphate</name>
        <dbReference type="ChEBI" id="CHEBI:57792"/>
    </ligand>
</feature>
<feature type="domain" description="1-deoxy-D-xylulose 5-phosphate reductoisomerase C-terminal" evidence="11">
    <location>
        <begin position="144"/>
        <end position="227"/>
    </location>
</feature>
<dbReference type="InterPro" id="IPR003821">
    <property type="entry name" value="DXP_reductoisomerase"/>
</dbReference>
<evidence type="ECO:0000256" key="4">
    <source>
        <dbReference type="ARBA" id="ARBA00022857"/>
    </source>
</evidence>
<feature type="binding site" evidence="9">
    <location>
        <position position="215"/>
    </location>
    <ligand>
        <name>1-deoxy-D-xylulose 5-phosphate</name>
        <dbReference type="ChEBI" id="CHEBI:57792"/>
    </ligand>
</feature>
<feature type="binding site" evidence="9">
    <location>
        <position position="203"/>
    </location>
    <ligand>
        <name>NADPH</name>
        <dbReference type="ChEBI" id="CHEBI:57783"/>
    </ligand>
</feature>
<evidence type="ECO:0000313" key="14">
    <source>
        <dbReference type="Proteomes" id="UP000193334"/>
    </source>
</evidence>
<dbReference type="GO" id="GO:0016853">
    <property type="term" value="F:isomerase activity"/>
    <property type="evidence" value="ECO:0007669"/>
    <property type="project" value="UniProtKB-KW"/>
</dbReference>
<dbReference type="PANTHER" id="PTHR30525">
    <property type="entry name" value="1-DEOXY-D-XYLULOSE 5-PHOSPHATE REDUCTOISOMERASE"/>
    <property type="match status" value="1"/>
</dbReference>
<dbReference type="EC" id="1.1.1.267" evidence="9"/>
<comment type="cofactor">
    <cofactor evidence="9">
        <name>Mg(2+)</name>
        <dbReference type="ChEBI" id="CHEBI:18420"/>
    </cofactor>
    <cofactor evidence="9">
        <name>Mn(2+)</name>
        <dbReference type="ChEBI" id="CHEBI:29035"/>
    </cofactor>
</comment>
<feature type="domain" description="1-deoxy-D-xylulose 5-phosphate reductoisomerase N-terminal" evidence="10">
    <location>
        <begin position="5"/>
        <end position="130"/>
    </location>
</feature>
<feature type="binding site" evidence="9">
    <location>
        <position position="122"/>
    </location>
    <ligand>
        <name>NADPH</name>
        <dbReference type="ChEBI" id="CHEBI:57783"/>
    </ligand>
</feature>
<feature type="binding site" evidence="9">
    <location>
        <position position="39"/>
    </location>
    <ligand>
        <name>NADPH</name>
        <dbReference type="ChEBI" id="CHEBI:57783"/>
    </ligand>
</feature>
<organism evidence="13 14">
    <name type="scientific">Sedimentisphaera salicampi</name>
    <dbReference type="NCBI Taxonomy" id="1941349"/>
    <lineage>
        <taxon>Bacteria</taxon>
        <taxon>Pseudomonadati</taxon>
        <taxon>Planctomycetota</taxon>
        <taxon>Phycisphaerae</taxon>
        <taxon>Sedimentisphaerales</taxon>
        <taxon>Sedimentisphaeraceae</taxon>
        <taxon>Sedimentisphaera</taxon>
    </lineage>
</organism>
<feature type="binding site" evidence="9">
    <location>
        <position position="123"/>
    </location>
    <ligand>
        <name>1-deoxy-D-xylulose 5-phosphate</name>
        <dbReference type="ChEBI" id="CHEBI:57792"/>
    </ligand>
</feature>
<dbReference type="SUPFAM" id="SSF55347">
    <property type="entry name" value="Glyceraldehyde-3-phosphate dehydrogenase-like, C-terminal domain"/>
    <property type="match status" value="1"/>
</dbReference>
<evidence type="ECO:0000259" key="11">
    <source>
        <dbReference type="Pfam" id="PF08436"/>
    </source>
</evidence>
<feature type="binding site" evidence="9">
    <location>
        <position position="150"/>
    </location>
    <ligand>
        <name>Mn(2+)</name>
        <dbReference type="ChEBI" id="CHEBI:29035"/>
    </ligand>
</feature>
<feature type="binding site" evidence="9">
    <location>
        <position position="219"/>
    </location>
    <ligand>
        <name>1-deoxy-D-xylulose 5-phosphate</name>
        <dbReference type="ChEBI" id="CHEBI:57792"/>
    </ligand>
</feature>
<dbReference type="Pfam" id="PF02670">
    <property type="entry name" value="DXP_reductoisom"/>
    <property type="match status" value="1"/>
</dbReference>
<accession>A0A1W6LKU7</accession>
<dbReference type="SUPFAM" id="SSF69055">
    <property type="entry name" value="1-deoxy-D-xylulose-5-phosphate reductoisomerase, C-terminal domain"/>
    <property type="match status" value="1"/>
</dbReference>
<feature type="binding site" evidence="9">
    <location>
        <position position="13"/>
    </location>
    <ligand>
        <name>NADPH</name>
        <dbReference type="ChEBI" id="CHEBI:57783"/>
    </ligand>
</feature>
<dbReference type="RefSeq" id="WP_085755096.1">
    <property type="nucleotide sequence ID" value="NZ_CP021023.1"/>
</dbReference>
<comment type="similarity">
    <text evidence="2 9">Belongs to the DXR family.</text>
</comment>
<dbReference type="NCBIfam" id="TIGR00243">
    <property type="entry name" value="Dxr"/>
    <property type="match status" value="1"/>
</dbReference>
<feature type="binding site" evidence="9">
    <location>
        <position position="149"/>
    </location>
    <ligand>
        <name>1-deoxy-D-xylulose 5-phosphate</name>
        <dbReference type="ChEBI" id="CHEBI:57792"/>
    </ligand>
</feature>
<evidence type="ECO:0000259" key="10">
    <source>
        <dbReference type="Pfam" id="PF02670"/>
    </source>
</evidence>
<name>A0A1W6LKU7_9BACT</name>
<dbReference type="Proteomes" id="UP000193334">
    <property type="component" value="Chromosome"/>
</dbReference>
<evidence type="ECO:0000256" key="2">
    <source>
        <dbReference type="ARBA" id="ARBA00006825"/>
    </source>
</evidence>
<evidence type="ECO:0000259" key="12">
    <source>
        <dbReference type="Pfam" id="PF13288"/>
    </source>
</evidence>
<keyword evidence="7 9" id="KW-0414">Isoprene biosynthesis</keyword>
<dbReference type="GO" id="GO:0070402">
    <property type="term" value="F:NADPH binding"/>
    <property type="evidence" value="ECO:0007669"/>
    <property type="project" value="InterPro"/>
</dbReference>
<evidence type="ECO:0000256" key="9">
    <source>
        <dbReference type="HAMAP-Rule" id="MF_00183"/>
    </source>
</evidence>
<dbReference type="PIRSF" id="PIRSF006205">
    <property type="entry name" value="Dxp_reductismrs"/>
    <property type="match status" value="1"/>
</dbReference>
<feature type="binding site" evidence="9">
    <location>
        <position position="148"/>
    </location>
    <ligand>
        <name>Mn(2+)</name>
        <dbReference type="ChEBI" id="CHEBI:29035"/>
    </ligand>
</feature>
<feature type="binding site" evidence="9">
    <location>
        <position position="150"/>
    </location>
    <ligand>
        <name>1-deoxy-D-xylulose 5-phosphate</name>
        <dbReference type="ChEBI" id="CHEBI:57792"/>
    </ligand>
</feature>
<dbReference type="GO" id="GO:0030604">
    <property type="term" value="F:1-deoxy-D-xylulose-5-phosphate reductoisomerase activity"/>
    <property type="evidence" value="ECO:0007669"/>
    <property type="project" value="UniProtKB-UniRule"/>
</dbReference>
<feature type="binding site" evidence="9">
    <location>
        <position position="219"/>
    </location>
    <ligand>
        <name>Mn(2+)</name>
        <dbReference type="ChEBI" id="CHEBI:29035"/>
    </ligand>
</feature>
<comment type="function">
    <text evidence="9">Catalyzes the NADPH-dependent rearrangement and reduction of 1-deoxy-D-xylulose-5-phosphate (DXP) to 2-C-methyl-D-erythritol 4-phosphate (MEP).</text>
</comment>
<feature type="domain" description="DXP reductoisomerase C-terminal" evidence="12">
    <location>
        <begin position="260"/>
        <end position="376"/>
    </location>
</feature>
<dbReference type="UniPathway" id="UPA00056">
    <property type="reaction ID" value="UER00092"/>
</dbReference>
<dbReference type="InterPro" id="IPR013644">
    <property type="entry name" value="DXP_reductoisomerase_C"/>
</dbReference>
<keyword evidence="5 9" id="KW-0560">Oxidoreductase</keyword>
<dbReference type="InterPro" id="IPR026877">
    <property type="entry name" value="DXPR_C"/>
</dbReference>
<keyword evidence="13" id="KW-0413">Isomerase</keyword>
<dbReference type="InterPro" id="IPR013512">
    <property type="entry name" value="DXP_reductoisomerase_N"/>
</dbReference>
<proteinExistence type="inferred from homology"/>